<dbReference type="STRING" id="267850.ADINL_0534"/>
<dbReference type="Proteomes" id="UP000027318">
    <property type="component" value="Unassembled WGS sequence"/>
</dbReference>
<dbReference type="OrthoDB" id="9771118at2"/>
<evidence type="ECO:0000259" key="1">
    <source>
        <dbReference type="Pfam" id="PF06812"/>
    </source>
</evidence>
<dbReference type="AlphaFoldDB" id="A0A063Y6X9"/>
<dbReference type="RefSeq" id="WP_036543691.1">
    <property type="nucleotide sequence ID" value="NZ_JMSZ01000015.1"/>
</dbReference>
<name>A0A063Y6X9_9GAMM</name>
<dbReference type="PANTHER" id="PTHR37951">
    <property type="entry name" value="CYTOPLASMIC PROTEIN-RELATED"/>
    <property type="match status" value="1"/>
</dbReference>
<dbReference type="InterPro" id="IPR010657">
    <property type="entry name" value="ImpA_N"/>
</dbReference>
<dbReference type="EMBL" id="JMSZ01000015">
    <property type="protein sequence ID" value="KDE40885.1"/>
    <property type="molecule type" value="Genomic_DNA"/>
</dbReference>
<proteinExistence type="predicted"/>
<gene>
    <name evidence="2" type="ORF">ADINL_0534</name>
</gene>
<evidence type="ECO:0000313" key="3">
    <source>
        <dbReference type="Proteomes" id="UP000027318"/>
    </source>
</evidence>
<dbReference type="PATRIC" id="fig|267850.7.peg.528"/>
<keyword evidence="3" id="KW-1185">Reference proteome</keyword>
<reference evidence="2 3" key="1">
    <citation type="journal article" date="2005" name="Int. J. Syst. Evol. Microbiol.">
        <title>Nitrincola lacisaponensis gen. nov., sp. nov., a novel alkaliphilic bacterium isolated from an alkaline, saline lake.</title>
        <authorList>
            <person name="Dimitriu P.A."/>
            <person name="Shukla S.K."/>
            <person name="Conradt J."/>
            <person name="Marquez M.C."/>
            <person name="Ventosa A."/>
            <person name="Maglia A."/>
            <person name="Peyton B.M."/>
            <person name="Pinkart H.C."/>
            <person name="Mormile M.R."/>
        </authorList>
    </citation>
    <scope>NUCLEOTIDE SEQUENCE [LARGE SCALE GENOMIC DNA]</scope>
    <source>
        <strain evidence="2 3">4CA</strain>
    </source>
</reference>
<protein>
    <submittedName>
        <fullName evidence="2">Uncharacterized protein ImpA</fullName>
    </submittedName>
</protein>
<evidence type="ECO:0000313" key="2">
    <source>
        <dbReference type="EMBL" id="KDE40885.1"/>
    </source>
</evidence>
<comment type="caution">
    <text evidence="2">The sequence shown here is derived from an EMBL/GenBank/DDBJ whole genome shotgun (WGS) entry which is preliminary data.</text>
</comment>
<dbReference type="NCBIfam" id="TIGR03363">
    <property type="entry name" value="VI_chp_8"/>
    <property type="match status" value="1"/>
</dbReference>
<dbReference type="Pfam" id="PF06812">
    <property type="entry name" value="ImpA_N"/>
    <property type="match status" value="1"/>
</dbReference>
<sequence length="365" mass="40753">MNMERLQQPISDDMPHGEDLRYGELAGEFQTLKDLRNALRNDERQALSIDDIYAGYPGWRTLYERAIILLEGGGKDLEVVAWVIEAAVRLEGYAGLAQSFDLLYQLLERYWPNLYPKDEDGFESTLFPLTGLNGVSSEGALIMPLRMAPLFAQGQNISLLDCIKAFEVSETKDPQKKEALKRKGLMDYEQLQSQVAQLGDDVHQAAVQTLQRCVDRFTQIDAFLYAQCGHESPPSSQIKGLLQEALDRAIHLSGVTGGGTTAEVPVAEDVAAPDVEPQDAPASVTTPVFNLERYRPASREEAFILIRKLIVFFKETEPHSPIAYNLERINRWGDLSLPELIGELITDDSARANFNKITGVEVINK</sequence>
<dbReference type="PANTHER" id="PTHR37951:SF1">
    <property type="entry name" value="TYPE VI SECRETION SYSTEM COMPONENT TSSA1"/>
    <property type="match status" value="1"/>
</dbReference>
<feature type="domain" description="ImpA N-terminal" evidence="1">
    <location>
        <begin position="8"/>
        <end position="133"/>
    </location>
</feature>
<dbReference type="InterPro" id="IPR017740">
    <property type="entry name" value="TssA-like"/>
</dbReference>
<organism evidence="2 3">
    <name type="scientific">Nitrincola lacisaponensis</name>
    <dbReference type="NCBI Taxonomy" id="267850"/>
    <lineage>
        <taxon>Bacteria</taxon>
        <taxon>Pseudomonadati</taxon>
        <taxon>Pseudomonadota</taxon>
        <taxon>Gammaproteobacteria</taxon>
        <taxon>Oceanospirillales</taxon>
        <taxon>Oceanospirillaceae</taxon>
        <taxon>Nitrincola</taxon>
    </lineage>
</organism>
<accession>A0A063Y6X9</accession>